<proteinExistence type="predicted"/>
<protein>
    <submittedName>
        <fullName evidence="2">Uncharacterized protein</fullName>
    </submittedName>
</protein>
<dbReference type="Proteomes" id="UP000195766">
    <property type="component" value="Unassembled WGS sequence"/>
</dbReference>
<evidence type="ECO:0000256" key="1">
    <source>
        <dbReference type="SAM" id="MobiDB-lite"/>
    </source>
</evidence>
<organism evidence="2 3">
    <name type="scientific">Brevundimonas diminuta 3F5N</name>
    <dbReference type="NCBI Taxonomy" id="1255603"/>
    <lineage>
        <taxon>Bacteria</taxon>
        <taxon>Pseudomonadati</taxon>
        <taxon>Pseudomonadota</taxon>
        <taxon>Alphaproteobacteria</taxon>
        <taxon>Caulobacterales</taxon>
        <taxon>Caulobacteraceae</taxon>
        <taxon>Brevundimonas</taxon>
    </lineage>
</organism>
<sequence length="44" mass="5224">MEFGRIGKKKRPRTIPEALQKVTRREKHPRNADRLDFGPIRRPA</sequence>
<dbReference type="EMBL" id="FUIE01000085">
    <property type="protein sequence ID" value="SJM70691.1"/>
    <property type="molecule type" value="Genomic_DNA"/>
</dbReference>
<name>A0A1R4GR81_BREDI</name>
<gene>
    <name evidence="2" type="ORF">FM111_15320</name>
</gene>
<reference evidence="2 3" key="1">
    <citation type="submission" date="2017-02" db="EMBL/GenBank/DDBJ databases">
        <authorList>
            <person name="Peterson S.W."/>
        </authorList>
    </citation>
    <scope>NUCLEOTIDE SEQUENCE [LARGE SCALE GENOMIC DNA]</scope>
    <source>
        <strain evidence="2 3">3F5N</strain>
    </source>
</reference>
<feature type="compositionally biased region" description="Basic residues" evidence="1">
    <location>
        <begin position="1"/>
        <end position="13"/>
    </location>
</feature>
<evidence type="ECO:0000313" key="3">
    <source>
        <dbReference type="Proteomes" id="UP000195766"/>
    </source>
</evidence>
<accession>A0A1R4GR81</accession>
<evidence type="ECO:0000313" key="2">
    <source>
        <dbReference type="EMBL" id="SJM70691.1"/>
    </source>
</evidence>
<dbReference type="AlphaFoldDB" id="A0A1R4GR81"/>
<feature type="region of interest" description="Disordered" evidence="1">
    <location>
        <begin position="1"/>
        <end position="44"/>
    </location>
</feature>